<dbReference type="EMBL" id="LKCN02000005">
    <property type="protein sequence ID" value="RCI14095.1"/>
    <property type="molecule type" value="Genomic_DNA"/>
</dbReference>
<proteinExistence type="predicted"/>
<comment type="caution">
    <text evidence="1">The sequence shown here is derived from an EMBL/GenBank/DDBJ whole genome shotgun (WGS) entry which is preliminary data.</text>
</comment>
<evidence type="ECO:0000313" key="1">
    <source>
        <dbReference type="EMBL" id="RCI14095.1"/>
    </source>
</evidence>
<sequence>MRFHSPFIRLFSSQSAICQAIFSLLFALDGPKVTMIVESGGPGRYVTYMDLMGYRGRTRLVENRRIQLMLIPSQPRTAACHD</sequence>
<protein>
    <submittedName>
        <fullName evidence="1">Uncharacterized protein</fullName>
    </submittedName>
</protein>
<dbReference type="AlphaFoldDB" id="A0A367LI48"/>
<reference evidence="1 2" key="1">
    <citation type="journal article" date="2015" name="BMC Genomics">
        <title>Insights from the genome of Ophiocordyceps polyrhachis-furcata to pathogenicity and host specificity in insect fungi.</title>
        <authorList>
            <person name="Wichadakul D."/>
            <person name="Kobmoo N."/>
            <person name="Ingsriswang S."/>
            <person name="Tangphatsornruang S."/>
            <person name="Chantasingh D."/>
            <person name="Luangsa-ard J.J."/>
            <person name="Eurwilaichitr L."/>
        </authorList>
    </citation>
    <scope>NUCLEOTIDE SEQUENCE [LARGE SCALE GENOMIC DNA]</scope>
    <source>
        <strain evidence="1 2">BCC 54312</strain>
    </source>
</reference>
<organism evidence="1 2">
    <name type="scientific">Ophiocordyceps polyrhachis-furcata BCC 54312</name>
    <dbReference type="NCBI Taxonomy" id="1330021"/>
    <lineage>
        <taxon>Eukaryota</taxon>
        <taxon>Fungi</taxon>
        <taxon>Dikarya</taxon>
        <taxon>Ascomycota</taxon>
        <taxon>Pezizomycotina</taxon>
        <taxon>Sordariomycetes</taxon>
        <taxon>Hypocreomycetidae</taxon>
        <taxon>Hypocreales</taxon>
        <taxon>Ophiocordycipitaceae</taxon>
        <taxon>Ophiocordyceps</taxon>
    </lineage>
</organism>
<accession>A0A367LI48</accession>
<dbReference type="Proteomes" id="UP000253664">
    <property type="component" value="Unassembled WGS sequence"/>
</dbReference>
<evidence type="ECO:0000313" key="2">
    <source>
        <dbReference type="Proteomes" id="UP000253664"/>
    </source>
</evidence>
<keyword evidence="2" id="KW-1185">Reference proteome</keyword>
<gene>
    <name evidence="1" type="ORF">L249_8255</name>
</gene>
<name>A0A367LI48_9HYPO</name>